<dbReference type="InterPro" id="IPR018060">
    <property type="entry name" value="HTH_AraC"/>
</dbReference>
<gene>
    <name evidence="5" type="ORF">ISP19_11145</name>
</gene>
<evidence type="ECO:0000256" key="3">
    <source>
        <dbReference type="ARBA" id="ARBA00023163"/>
    </source>
</evidence>
<dbReference type="PROSITE" id="PS01124">
    <property type="entry name" value="HTH_ARAC_FAMILY_2"/>
    <property type="match status" value="1"/>
</dbReference>
<dbReference type="PRINTS" id="PR00032">
    <property type="entry name" value="HTHARAC"/>
</dbReference>
<dbReference type="PANTHER" id="PTHR46796:SF14">
    <property type="entry name" value="TRANSCRIPTIONAL REGULATORY PROTEIN"/>
    <property type="match status" value="1"/>
</dbReference>
<evidence type="ECO:0000313" key="6">
    <source>
        <dbReference type="Proteomes" id="UP001430149"/>
    </source>
</evidence>
<evidence type="ECO:0000313" key="5">
    <source>
        <dbReference type="EMBL" id="MBM7125923.1"/>
    </source>
</evidence>
<organism evidence="5 6">
    <name type="scientific">Dyella flava</name>
    <dbReference type="NCBI Taxonomy" id="1920170"/>
    <lineage>
        <taxon>Bacteria</taxon>
        <taxon>Pseudomonadati</taxon>
        <taxon>Pseudomonadota</taxon>
        <taxon>Gammaproteobacteria</taxon>
        <taxon>Lysobacterales</taxon>
        <taxon>Rhodanobacteraceae</taxon>
        <taxon>Dyella</taxon>
    </lineage>
</organism>
<dbReference type="Proteomes" id="UP001430149">
    <property type="component" value="Unassembled WGS sequence"/>
</dbReference>
<keyword evidence="6" id="KW-1185">Reference proteome</keyword>
<protein>
    <submittedName>
        <fullName evidence="5">Helix-turn-helix transcriptional regulator</fullName>
    </submittedName>
</protein>
<dbReference type="RefSeq" id="WP_204682017.1">
    <property type="nucleotide sequence ID" value="NZ_BSNR01000001.1"/>
</dbReference>
<keyword evidence="3" id="KW-0804">Transcription</keyword>
<name>A0ABS2K542_9GAMM</name>
<dbReference type="InterPro" id="IPR018062">
    <property type="entry name" value="HTH_AraC-typ_CS"/>
</dbReference>
<sequence length="313" mass="34139">MLQIVTQPLLDNSAAARSAARAAFAKSTTRGEKVWQKSVPQETRSECAVVSKRTDPLKTECSALSLKDKLVISVFPQSVRATIGIDGTILHDGVIPAGSALVTLPGQVTTGMFAAGADATQLHISWDFVVKHAGQNASEALKSFCGLFQDGAIGNLALALDYCNANGCAPGWAERLGAFMVARLFHLHCHKVGSHTAQAKIAMPLWRIKRVNDYLEAHLSEPISLADLAKVASLSPMHFAARFRQATGHRPHEYLLLRRIERAKNLLLCPSVSLIDIALEVGFRTQSHFTTVFKRYVGQAPSYWRNQQLMNVA</sequence>
<dbReference type="Gene3D" id="1.10.10.60">
    <property type="entry name" value="Homeodomain-like"/>
    <property type="match status" value="2"/>
</dbReference>
<dbReference type="InterPro" id="IPR020449">
    <property type="entry name" value="Tscrpt_reg_AraC-type_HTH"/>
</dbReference>
<dbReference type="Pfam" id="PF12833">
    <property type="entry name" value="HTH_18"/>
    <property type="match status" value="1"/>
</dbReference>
<evidence type="ECO:0000259" key="4">
    <source>
        <dbReference type="PROSITE" id="PS01124"/>
    </source>
</evidence>
<evidence type="ECO:0000256" key="2">
    <source>
        <dbReference type="ARBA" id="ARBA00023125"/>
    </source>
</evidence>
<accession>A0ABS2K542</accession>
<feature type="domain" description="HTH araC/xylS-type" evidence="4">
    <location>
        <begin position="209"/>
        <end position="307"/>
    </location>
</feature>
<dbReference type="PANTHER" id="PTHR46796">
    <property type="entry name" value="HTH-TYPE TRANSCRIPTIONAL ACTIVATOR RHAS-RELATED"/>
    <property type="match status" value="1"/>
</dbReference>
<keyword evidence="2" id="KW-0238">DNA-binding</keyword>
<dbReference type="SMART" id="SM00342">
    <property type="entry name" value="HTH_ARAC"/>
    <property type="match status" value="1"/>
</dbReference>
<proteinExistence type="predicted"/>
<reference evidence="5" key="1">
    <citation type="submission" date="2020-10" db="EMBL/GenBank/DDBJ databases">
        <title>Phylogeny of dyella-like bacteria.</title>
        <authorList>
            <person name="Fu J."/>
        </authorList>
    </citation>
    <scope>NUCLEOTIDE SEQUENCE</scope>
    <source>
        <strain evidence="5">DHOC52</strain>
    </source>
</reference>
<dbReference type="InterPro" id="IPR050204">
    <property type="entry name" value="AraC_XylS_family_regulators"/>
</dbReference>
<dbReference type="SUPFAM" id="SSF46689">
    <property type="entry name" value="Homeodomain-like"/>
    <property type="match status" value="2"/>
</dbReference>
<keyword evidence="1" id="KW-0805">Transcription regulation</keyword>
<comment type="caution">
    <text evidence="5">The sequence shown here is derived from an EMBL/GenBank/DDBJ whole genome shotgun (WGS) entry which is preliminary data.</text>
</comment>
<evidence type="ECO:0000256" key="1">
    <source>
        <dbReference type="ARBA" id="ARBA00023015"/>
    </source>
</evidence>
<dbReference type="InterPro" id="IPR009057">
    <property type="entry name" value="Homeodomain-like_sf"/>
</dbReference>
<dbReference type="EMBL" id="JADIKE010000035">
    <property type="protein sequence ID" value="MBM7125923.1"/>
    <property type="molecule type" value="Genomic_DNA"/>
</dbReference>
<dbReference type="PROSITE" id="PS00041">
    <property type="entry name" value="HTH_ARAC_FAMILY_1"/>
    <property type="match status" value="1"/>
</dbReference>